<dbReference type="Proteomes" id="UP000239203">
    <property type="component" value="Unassembled WGS sequence"/>
</dbReference>
<gene>
    <name evidence="1" type="ORF">CLV40_11190</name>
</gene>
<comment type="caution">
    <text evidence="1">The sequence shown here is derived from an EMBL/GenBank/DDBJ whole genome shotgun (WGS) entry which is preliminary data.</text>
</comment>
<dbReference type="AlphaFoldDB" id="A0A2S6GLT7"/>
<dbReference type="EMBL" id="PTIX01000011">
    <property type="protein sequence ID" value="PPK66126.1"/>
    <property type="molecule type" value="Genomic_DNA"/>
</dbReference>
<evidence type="ECO:0000313" key="1">
    <source>
        <dbReference type="EMBL" id="PPK66126.1"/>
    </source>
</evidence>
<proteinExistence type="predicted"/>
<reference evidence="1 2" key="1">
    <citation type="submission" date="2018-02" db="EMBL/GenBank/DDBJ databases">
        <title>Genomic Encyclopedia of Archaeal and Bacterial Type Strains, Phase II (KMG-II): from individual species to whole genera.</title>
        <authorList>
            <person name="Goeker M."/>
        </authorList>
    </citation>
    <scope>NUCLEOTIDE SEQUENCE [LARGE SCALE GENOMIC DNA]</scope>
    <source>
        <strain evidence="1 2">YU 961-1</strain>
    </source>
</reference>
<protein>
    <submittedName>
        <fullName evidence="1">Uncharacterized protein</fullName>
    </submittedName>
</protein>
<accession>A0A2S6GLT7</accession>
<organism evidence="1 2">
    <name type="scientific">Actinokineospora auranticolor</name>
    <dbReference type="NCBI Taxonomy" id="155976"/>
    <lineage>
        <taxon>Bacteria</taxon>
        <taxon>Bacillati</taxon>
        <taxon>Actinomycetota</taxon>
        <taxon>Actinomycetes</taxon>
        <taxon>Pseudonocardiales</taxon>
        <taxon>Pseudonocardiaceae</taxon>
        <taxon>Actinokineospora</taxon>
    </lineage>
</organism>
<name>A0A2S6GLT7_9PSEU</name>
<evidence type="ECO:0000313" key="2">
    <source>
        <dbReference type="Proteomes" id="UP000239203"/>
    </source>
</evidence>
<dbReference type="RefSeq" id="WP_181043628.1">
    <property type="nucleotide sequence ID" value="NZ_CP154825.1"/>
</dbReference>
<sequence length="70" mass="8093">MNWWHLRARSESWFITSLKKVRDVVPARIPRITHILAVIVPGFEGVVLHRDQVEGHVIETDFTGGHIVLR</sequence>
<keyword evidence="2" id="KW-1185">Reference proteome</keyword>